<feature type="compositionally biased region" description="Low complexity" evidence="2">
    <location>
        <begin position="9"/>
        <end position="25"/>
    </location>
</feature>
<feature type="region of interest" description="Disordered" evidence="2">
    <location>
        <begin position="401"/>
        <end position="427"/>
    </location>
</feature>
<feature type="compositionally biased region" description="Polar residues" evidence="2">
    <location>
        <begin position="403"/>
        <end position="427"/>
    </location>
</feature>
<reference evidence="3" key="1">
    <citation type="submission" date="2023-06" db="EMBL/GenBank/DDBJ databases">
        <title>Genome-scale phylogeny and comparative genomics of the fungal order Sordariales.</title>
        <authorList>
            <consortium name="Lawrence Berkeley National Laboratory"/>
            <person name="Hensen N."/>
            <person name="Bonometti L."/>
            <person name="Westerberg I."/>
            <person name="Brannstrom I.O."/>
            <person name="Guillou S."/>
            <person name="Cros-Aarteil S."/>
            <person name="Calhoun S."/>
            <person name="Haridas S."/>
            <person name="Kuo A."/>
            <person name="Mondo S."/>
            <person name="Pangilinan J."/>
            <person name="Riley R."/>
            <person name="Labutti K."/>
            <person name="Andreopoulos B."/>
            <person name="Lipzen A."/>
            <person name="Chen C."/>
            <person name="Yanf M."/>
            <person name="Daum C."/>
            <person name="Ng V."/>
            <person name="Clum A."/>
            <person name="Steindorff A."/>
            <person name="Ohm R."/>
            <person name="Martin F."/>
            <person name="Silar P."/>
            <person name="Natvig D."/>
            <person name="Lalanne C."/>
            <person name="Gautier V."/>
            <person name="Ament-Velasquez S.L."/>
            <person name="Kruys A."/>
            <person name="Hutchinson M.I."/>
            <person name="Powell A.J."/>
            <person name="Barry K."/>
            <person name="Miller A.N."/>
            <person name="Grigoriev I.V."/>
            <person name="Debuchy R."/>
            <person name="Gladieux P."/>
            <person name="Thoren M.H."/>
            <person name="Johannesson H."/>
        </authorList>
    </citation>
    <scope>NUCLEOTIDE SEQUENCE</scope>
    <source>
        <strain evidence="3">CBS 307.81</strain>
    </source>
</reference>
<name>A0AA39ZDW9_9PEZI</name>
<keyword evidence="1" id="KW-0175">Coiled coil</keyword>
<accession>A0AA39ZDW9</accession>
<feature type="region of interest" description="Disordered" evidence="2">
    <location>
        <begin position="1"/>
        <end position="46"/>
    </location>
</feature>
<dbReference type="Proteomes" id="UP001174997">
    <property type="component" value="Unassembled WGS sequence"/>
</dbReference>
<keyword evidence="4" id="KW-1185">Reference proteome</keyword>
<evidence type="ECO:0000256" key="1">
    <source>
        <dbReference type="SAM" id="Coils"/>
    </source>
</evidence>
<feature type="coiled-coil region" evidence="1">
    <location>
        <begin position="173"/>
        <end position="267"/>
    </location>
</feature>
<protein>
    <submittedName>
        <fullName evidence="3">Uncharacterized protein</fullName>
    </submittedName>
</protein>
<dbReference type="AlphaFoldDB" id="A0AA39ZDW9"/>
<evidence type="ECO:0000256" key="2">
    <source>
        <dbReference type="SAM" id="MobiDB-lite"/>
    </source>
</evidence>
<feature type="compositionally biased region" description="Gly residues" evidence="2">
    <location>
        <begin position="26"/>
        <end position="37"/>
    </location>
</feature>
<evidence type="ECO:0000313" key="3">
    <source>
        <dbReference type="EMBL" id="KAK0668699.1"/>
    </source>
</evidence>
<dbReference type="EMBL" id="JAULSY010000052">
    <property type="protein sequence ID" value="KAK0668699.1"/>
    <property type="molecule type" value="Genomic_DNA"/>
</dbReference>
<evidence type="ECO:0000313" key="4">
    <source>
        <dbReference type="Proteomes" id="UP001174997"/>
    </source>
</evidence>
<comment type="caution">
    <text evidence="3">The sequence shown here is derived from an EMBL/GenBank/DDBJ whole genome shotgun (WGS) entry which is preliminary data.</text>
</comment>
<organism evidence="3 4">
    <name type="scientific">Cercophora samala</name>
    <dbReference type="NCBI Taxonomy" id="330535"/>
    <lineage>
        <taxon>Eukaryota</taxon>
        <taxon>Fungi</taxon>
        <taxon>Dikarya</taxon>
        <taxon>Ascomycota</taxon>
        <taxon>Pezizomycotina</taxon>
        <taxon>Sordariomycetes</taxon>
        <taxon>Sordariomycetidae</taxon>
        <taxon>Sordariales</taxon>
        <taxon>Lasiosphaeriaceae</taxon>
        <taxon>Cercophora</taxon>
    </lineage>
</organism>
<proteinExistence type="predicted"/>
<gene>
    <name evidence="3" type="ORF">QBC41DRAFT_321303</name>
</gene>
<sequence length="759" mass="85633">MAKHKAKKTPAAPSNPAAGPSTGAGVARGSGSPGTGAGVSKVASSPVRTGSAAVAAAALKKLTKREEKQLGERIAGTINLQFGPLKENYGRPATDSEMRYRNIALFLPNSYWTGEDSRMDVNKRVQGALENTDAFRFVNLGDPEQRQWYADEKSGRVIEQMYSGWSTRFHTKLKETHQEIMAIVETLQETEEDSQKPIWKKLANLYGNHQALEKAQEELALTKEILEKYYAVHPFLDAKAESKVKRIERLQIDVRAKDTLIKKADEESDRYRVDFRLRMLLQHWGITNGDALDPSRWQKYDVENRFAAEFQEYLDDVLNGIPQASGNLLVQVRPPIGVKQLMRVASIHRTVHGIDLLADCRIVALRLVSARHDKANTDEVGILPKDLASRSQGENFSEVYVPPSTSGASVPPSTSGASVPPSTSGVSAVTTGMAQLTTTSRRASQLTPEQQKQRAQAIRLEGQFLVEPGARSEDCSWQALFDGTVLQLYNLDVIACEHILVALTSRKSLTPQQLLERRILQSHVDFINKWASIMEMVHHYAKKAQQRGPGSWSLWSEHWFRIRNKMTEQCFGAHSTLNTGDNPWSKRTKRGLFHDYVGLFGQTCKLFNMHGLQTAEVFKQELDRLDDERWNLYRYAIQTWTHGDARGGINDNGQYGGNPPKLKPRYPKKGNLWAEWNWIYETDKWKHAPRLDPTQPPGTPGLWDPLEPTAAHKSFRPFGPVQLAITTSERHHSKNKWRETYIKRHPPGWDLHKARLGDF</sequence>